<keyword evidence="2" id="KW-1185">Reference proteome</keyword>
<accession>A0ACA9PVI2</accession>
<gene>
    <name evidence="1" type="ORF">RPERSI_LOCUS11336</name>
</gene>
<evidence type="ECO:0000313" key="1">
    <source>
        <dbReference type="EMBL" id="CAG8721496.1"/>
    </source>
</evidence>
<name>A0ACA9PVI2_9GLOM</name>
<sequence length="152" mass="17778">KLPDESFYTPETAQAIQIYLQIIDKSIAMKEILDDERIISMLQAKENEELIGQKDKDEDKIPNLLVAAAEAYDTIQTIIHYKEQESSELNLSLEELEFLRKLLKEYKRVYEKSKKQTKITSFFKLQGSYSYFQDSSLQDLSSQNPYSQDLYS</sequence>
<dbReference type="Proteomes" id="UP000789920">
    <property type="component" value="Unassembled WGS sequence"/>
</dbReference>
<dbReference type="EMBL" id="CAJVQC010023250">
    <property type="protein sequence ID" value="CAG8721496.1"/>
    <property type="molecule type" value="Genomic_DNA"/>
</dbReference>
<feature type="non-terminal residue" evidence="1">
    <location>
        <position position="1"/>
    </location>
</feature>
<comment type="caution">
    <text evidence="1">The sequence shown here is derived from an EMBL/GenBank/DDBJ whole genome shotgun (WGS) entry which is preliminary data.</text>
</comment>
<evidence type="ECO:0000313" key="2">
    <source>
        <dbReference type="Proteomes" id="UP000789920"/>
    </source>
</evidence>
<reference evidence="1" key="1">
    <citation type="submission" date="2021-06" db="EMBL/GenBank/DDBJ databases">
        <authorList>
            <person name="Kallberg Y."/>
            <person name="Tangrot J."/>
            <person name="Rosling A."/>
        </authorList>
    </citation>
    <scope>NUCLEOTIDE SEQUENCE</scope>
    <source>
        <strain evidence="1">MA461A</strain>
    </source>
</reference>
<protein>
    <submittedName>
        <fullName evidence="1">34107_t:CDS:1</fullName>
    </submittedName>
</protein>
<proteinExistence type="predicted"/>
<organism evidence="1 2">
    <name type="scientific">Racocetra persica</name>
    <dbReference type="NCBI Taxonomy" id="160502"/>
    <lineage>
        <taxon>Eukaryota</taxon>
        <taxon>Fungi</taxon>
        <taxon>Fungi incertae sedis</taxon>
        <taxon>Mucoromycota</taxon>
        <taxon>Glomeromycotina</taxon>
        <taxon>Glomeromycetes</taxon>
        <taxon>Diversisporales</taxon>
        <taxon>Gigasporaceae</taxon>
        <taxon>Racocetra</taxon>
    </lineage>
</organism>